<evidence type="ECO:0000256" key="1">
    <source>
        <dbReference type="SAM" id="Phobius"/>
    </source>
</evidence>
<reference evidence="4" key="1">
    <citation type="submission" date="2006-09" db="EMBL/GenBank/DDBJ databases">
        <title>Annotation of Plasmodium falciparum Dd2.</title>
        <authorList>
            <consortium name="The Broad Institute Genome Sequencing Platform"/>
            <person name="Volkman S.K."/>
            <person name="Neafsey D.E."/>
            <person name="Dash A.P."/>
            <person name="Chitnis C.E."/>
            <person name="Hartl D.L."/>
            <person name="Young S.K."/>
            <person name="Zeng Q."/>
            <person name="Koehrsen M."/>
            <person name="Alvarado L."/>
            <person name="Berlin A."/>
            <person name="Borenstein D."/>
            <person name="Chapman S.B."/>
            <person name="Chen Z."/>
            <person name="Engels R."/>
            <person name="Freedman E."/>
            <person name="Gellesch M."/>
            <person name="Goldberg J."/>
            <person name="Griggs A."/>
            <person name="Gujja S."/>
            <person name="Heilman E.R."/>
            <person name="Heiman D.I."/>
            <person name="Howarth C."/>
            <person name="Jen D."/>
            <person name="Larson L."/>
            <person name="Mehta T."/>
            <person name="Neiman D."/>
            <person name="Park D."/>
            <person name="Pearson M."/>
            <person name="Roberts A."/>
            <person name="Saif S."/>
            <person name="Shea T."/>
            <person name="Shenoy N."/>
            <person name="Sisk P."/>
            <person name="Stolte C."/>
            <person name="Sykes S."/>
            <person name="Walk T."/>
            <person name="White J."/>
            <person name="Yandava C."/>
            <person name="Haas B."/>
            <person name="Henn M.R."/>
            <person name="Nusbaum C."/>
            <person name="Birren B."/>
        </authorList>
    </citation>
    <scope>NUCLEOTIDE SEQUENCE [LARGE SCALE GENOMIC DNA]</scope>
</reference>
<dbReference type="Proteomes" id="UP000054282">
    <property type="component" value="Unassembled WGS sequence"/>
</dbReference>
<accession>A0A0L7LW54</accession>
<dbReference type="AlphaFoldDB" id="A0A0L7LW54"/>
<proteinExistence type="predicted"/>
<keyword evidence="1" id="KW-1133">Transmembrane helix</keyword>
<feature type="chain" id="PRO_5005573622" description="Rifin" evidence="2">
    <location>
        <begin position="25"/>
        <end position="318"/>
    </location>
</feature>
<gene>
    <name evidence="3" type="ORF">PFDG_00075</name>
</gene>
<evidence type="ECO:0000256" key="2">
    <source>
        <dbReference type="SAM" id="SignalP"/>
    </source>
</evidence>
<dbReference type="Pfam" id="PF02009">
    <property type="entry name" value="RIFIN"/>
    <property type="match status" value="1"/>
</dbReference>
<feature type="transmembrane region" description="Helical" evidence="1">
    <location>
        <begin position="276"/>
        <end position="298"/>
    </location>
</feature>
<feature type="signal peptide" evidence="2">
    <location>
        <begin position="1"/>
        <end position="24"/>
    </location>
</feature>
<keyword evidence="1" id="KW-0812">Transmembrane</keyword>
<name>A0A0L7LW54_PLAF4</name>
<dbReference type="OMA" id="VGDKWSN"/>
<evidence type="ECO:0008006" key="5">
    <source>
        <dbReference type="Google" id="ProtNLM"/>
    </source>
</evidence>
<dbReference type="VEuPathDB" id="PlasmoDB:PfDd2_050038700"/>
<protein>
    <recommendedName>
        <fullName evidence="5">Rifin</fullName>
    </recommendedName>
</protein>
<evidence type="ECO:0000313" key="3">
    <source>
        <dbReference type="EMBL" id="KOB84758.1"/>
    </source>
</evidence>
<dbReference type="NCBIfam" id="TIGR01477">
    <property type="entry name" value="RIFIN"/>
    <property type="match status" value="1"/>
</dbReference>
<evidence type="ECO:0000313" key="4">
    <source>
        <dbReference type="Proteomes" id="UP000054282"/>
    </source>
</evidence>
<sequence length="318" mass="35711">MKLHCSKILLFFFPLNILVTSYHSHNNNNEPQSTPHHTPITTSRVLSECDLYMSSYDNDPDMKSVKENFDRQTSQRFEEYDERMNEKRQKRKEERDKNIKKIIEKDKMEKSLEEKIERGCLKCGCGLGGGVAPIWGLVSGLWYATWSQYVSAKVLEEATNAAIKAGIIKAIEGLKKLQGLGKLVGDKWSNIVTPETYSNPNLLSRALQYVNLTMCDTIPVKNGLFCNAIQKEPSSVFASAAQVARDAAAESKAAYSATEKAALLKIAPATNALSTAIIASVVAIIIIALVMIIIYLVLRYRRKKKMNKKQQYTKLLKE</sequence>
<dbReference type="InterPro" id="IPR006373">
    <property type="entry name" value="VSA_Rifin"/>
</dbReference>
<keyword evidence="2" id="KW-0732">Signal</keyword>
<organism evidence="3 4">
    <name type="scientific">Plasmodium falciparum (isolate Dd2)</name>
    <dbReference type="NCBI Taxonomy" id="57267"/>
    <lineage>
        <taxon>Eukaryota</taxon>
        <taxon>Sar</taxon>
        <taxon>Alveolata</taxon>
        <taxon>Apicomplexa</taxon>
        <taxon>Aconoidasida</taxon>
        <taxon>Haemosporida</taxon>
        <taxon>Plasmodiidae</taxon>
        <taxon>Plasmodium</taxon>
        <taxon>Plasmodium (Laverania)</taxon>
    </lineage>
</organism>
<dbReference type="KEGG" id="pfd:PFDG_00075"/>
<reference evidence="4" key="2">
    <citation type="submission" date="2006-09" db="EMBL/GenBank/DDBJ databases">
        <title>The genome sequence of Plasmodium falciparum Dd2.</title>
        <authorList>
            <consortium name="The Broad Institute Genome Sequencing Platform"/>
            <person name="Birren B."/>
            <person name="Lander E."/>
            <person name="Galagan J."/>
            <person name="Nusbaum C."/>
            <person name="Devon K."/>
            <person name="Henn M."/>
            <person name="Jaffe D."/>
            <person name="Butler J."/>
            <person name="Alvarez P."/>
            <person name="Gnerre S."/>
            <person name="Grabherr M."/>
            <person name="Kleber M."/>
            <person name="Mauceli E."/>
            <person name="Brockman W."/>
            <person name="MacCallum I.A."/>
            <person name="Rounsley S."/>
            <person name="Young S."/>
            <person name="LaButti K."/>
            <person name="Pushparaj V."/>
            <person name="DeCaprio D."/>
            <person name="Crawford M."/>
            <person name="Koehrsen M."/>
            <person name="Engels R."/>
            <person name="Montgomery P."/>
            <person name="Pearson M."/>
            <person name="Howarth C."/>
            <person name="Larson L."/>
            <person name="Luoma S."/>
            <person name="White J."/>
            <person name="Kodira C."/>
            <person name="Zeng Q."/>
            <person name="O'Leary S."/>
            <person name="Yandava C."/>
            <person name="Alvarado L."/>
            <person name="Wirth D."/>
            <person name="Volkman S."/>
            <person name="Hartl D."/>
        </authorList>
    </citation>
    <scope>NUCLEOTIDE SEQUENCE [LARGE SCALE GENOMIC DNA]</scope>
</reference>
<dbReference type="EMBL" id="DS016062">
    <property type="protein sequence ID" value="KOB84758.1"/>
    <property type="molecule type" value="Genomic_DNA"/>
</dbReference>
<keyword evidence="1" id="KW-0472">Membrane</keyword>